<proteinExistence type="predicted"/>
<accession>A0A2A6C0S0</accession>
<name>A0A2A6C0S0_PRIPA</name>
<dbReference type="Proteomes" id="UP000005239">
    <property type="component" value="Unassembled WGS sequence"/>
</dbReference>
<organism evidence="1 2">
    <name type="scientific">Pristionchus pacificus</name>
    <name type="common">Parasitic nematode worm</name>
    <dbReference type="NCBI Taxonomy" id="54126"/>
    <lineage>
        <taxon>Eukaryota</taxon>
        <taxon>Metazoa</taxon>
        <taxon>Ecdysozoa</taxon>
        <taxon>Nematoda</taxon>
        <taxon>Chromadorea</taxon>
        <taxon>Rhabditida</taxon>
        <taxon>Rhabditina</taxon>
        <taxon>Diplogasteromorpha</taxon>
        <taxon>Diplogasteroidea</taxon>
        <taxon>Neodiplogasteridae</taxon>
        <taxon>Pristionchus</taxon>
    </lineage>
</organism>
<sequence>MEHSFDADESVIPCIAHLKSINAFGMLVRADCVGDLVMRHLGEAALKRRSKYIGKWRFTLDEKLTEPHMR</sequence>
<dbReference type="EnsemblMetazoa" id="PPA26902.1">
    <property type="protein sequence ID" value="PPA26902.1"/>
    <property type="gene ID" value="WBGene00116456"/>
</dbReference>
<accession>A0A8R1UG75</accession>
<reference evidence="2" key="1">
    <citation type="journal article" date="2008" name="Nat. Genet.">
        <title>The Pristionchus pacificus genome provides a unique perspective on nematode lifestyle and parasitism.</title>
        <authorList>
            <person name="Dieterich C."/>
            <person name="Clifton S.W."/>
            <person name="Schuster L.N."/>
            <person name="Chinwalla A."/>
            <person name="Delehaunty K."/>
            <person name="Dinkelacker I."/>
            <person name="Fulton L."/>
            <person name="Fulton R."/>
            <person name="Godfrey J."/>
            <person name="Minx P."/>
            <person name="Mitreva M."/>
            <person name="Roeseler W."/>
            <person name="Tian H."/>
            <person name="Witte H."/>
            <person name="Yang S.P."/>
            <person name="Wilson R.K."/>
            <person name="Sommer R.J."/>
        </authorList>
    </citation>
    <scope>NUCLEOTIDE SEQUENCE [LARGE SCALE GENOMIC DNA]</scope>
    <source>
        <strain evidence="2">PS312</strain>
    </source>
</reference>
<reference evidence="1" key="2">
    <citation type="submission" date="2022-06" db="UniProtKB">
        <authorList>
            <consortium name="EnsemblMetazoa"/>
        </authorList>
    </citation>
    <scope>IDENTIFICATION</scope>
    <source>
        <strain evidence="1">PS312</strain>
    </source>
</reference>
<protein>
    <submittedName>
        <fullName evidence="1">Uncharacterized protein</fullName>
    </submittedName>
</protein>
<gene>
    <name evidence="1" type="primary">WBGene00116456</name>
</gene>
<dbReference type="AlphaFoldDB" id="A0A2A6C0S0"/>
<evidence type="ECO:0000313" key="2">
    <source>
        <dbReference type="Proteomes" id="UP000005239"/>
    </source>
</evidence>
<keyword evidence="2" id="KW-1185">Reference proteome</keyword>
<evidence type="ECO:0000313" key="1">
    <source>
        <dbReference type="EnsemblMetazoa" id="PPA26902.1"/>
    </source>
</evidence>